<dbReference type="RefSeq" id="WP_101903387.1">
    <property type="nucleotide sequence ID" value="NZ_JBFKZU010000004.1"/>
</dbReference>
<keyword evidence="1" id="KW-0812">Transmembrane</keyword>
<sequence>MAKINTLIIVVLVVFISGFYTIKMPRSQLAPVFGDKIDSLNGVMVYYNGHVGTIKGRNRAKDGYNIGLKYQCVEFVKRYYYEYFKHKMPNSYGHAKSFFNTRLKDGKLNKDRNLIQYTNASKWKPKKNDLLVYSGTIFNRYGHVSIVSKVTDGKIEIIQQNPGVLGKSRVEFDLKKENNTWKIENSQILGWLRMR</sequence>
<proteinExistence type="predicted"/>
<keyword evidence="1" id="KW-1133">Transmembrane helix</keyword>
<accession>A0ABM9P0Y8</accession>
<dbReference type="InterPro" id="IPR051705">
    <property type="entry name" value="Gsp_Synthetase/Amidase"/>
</dbReference>
<feature type="transmembrane region" description="Helical" evidence="1">
    <location>
        <begin position="6"/>
        <end position="22"/>
    </location>
</feature>
<dbReference type="Pfam" id="PF05257">
    <property type="entry name" value="CHAP"/>
    <property type="match status" value="1"/>
</dbReference>
<dbReference type="PANTHER" id="PTHR30094">
    <property type="entry name" value="BIFUNCTIONAL GLUTATHIONYLSPERMIDINE SYNTHETASE/AMIDASE-RELATED"/>
    <property type="match status" value="1"/>
</dbReference>
<dbReference type="InterPro" id="IPR007921">
    <property type="entry name" value="CHAP_dom"/>
</dbReference>
<protein>
    <submittedName>
        <fullName evidence="3">Amidase</fullName>
    </submittedName>
</protein>
<organism evidence="3 4">
    <name type="scientific">Tenacibaculum dicentrarchi</name>
    <dbReference type="NCBI Taxonomy" id="669041"/>
    <lineage>
        <taxon>Bacteria</taxon>
        <taxon>Pseudomonadati</taxon>
        <taxon>Bacteroidota</taxon>
        <taxon>Flavobacteriia</taxon>
        <taxon>Flavobacteriales</taxon>
        <taxon>Flavobacteriaceae</taxon>
        <taxon>Tenacibaculum</taxon>
    </lineage>
</organism>
<keyword evidence="1" id="KW-0472">Membrane</keyword>
<dbReference type="PROSITE" id="PS50911">
    <property type="entry name" value="CHAP"/>
    <property type="match status" value="1"/>
</dbReference>
<dbReference type="Proteomes" id="UP001497514">
    <property type="component" value="Chromosome"/>
</dbReference>
<dbReference type="Gene3D" id="3.90.1720.10">
    <property type="entry name" value="endopeptidase domain like (from Nostoc punctiforme)"/>
    <property type="match status" value="1"/>
</dbReference>
<gene>
    <name evidence="3" type="ORF">TD3509T_1986</name>
</gene>
<name>A0ABM9P0Y8_9FLAO</name>
<evidence type="ECO:0000259" key="2">
    <source>
        <dbReference type="PROSITE" id="PS50911"/>
    </source>
</evidence>
<dbReference type="PANTHER" id="PTHR30094:SF0">
    <property type="entry name" value="BIFUNCTIONAL GLUTATHIONYLSPERMIDINE SYNTHETASE_AMIDASE-RELATED"/>
    <property type="match status" value="1"/>
</dbReference>
<keyword evidence="4" id="KW-1185">Reference proteome</keyword>
<reference evidence="3 4" key="1">
    <citation type="submission" date="2024-05" db="EMBL/GenBank/DDBJ databases">
        <authorList>
            <person name="Duchaud E."/>
        </authorList>
    </citation>
    <scope>NUCLEOTIDE SEQUENCE [LARGE SCALE GENOMIC DNA]</scope>
    <source>
        <strain evidence="3">Ena-SAMPLE-TAB-13-05-2024-13:56:06:370-140309</strain>
    </source>
</reference>
<feature type="domain" description="Peptidase C51" evidence="2">
    <location>
        <begin position="47"/>
        <end position="193"/>
    </location>
</feature>
<dbReference type="EMBL" id="OZ038524">
    <property type="protein sequence ID" value="CAL2086038.1"/>
    <property type="molecule type" value="Genomic_DNA"/>
</dbReference>
<dbReference type="SUPFAM" id="SSF54001">
    <property type="entry name" value="Cysteine proteinases"/>
    <property type="match status" value="1"/>
</dbReference>
<evidence type="ECO:0000256" key="1">
    <source>
        <dbReference type="SAM" id="Phobius"/>
    </source>
</evidence>
<evidence type="ECO:0000313" key="3">
    <source>
        <dbReference type="EMBL" id="CAL2086038.1"/>
    </source>
</evidence>
<dbReference type="InterPro" id="IPR038765">
    <property type="entry name" value="Papain-like_cys_pep_sf"/>
</dbReference>
<evidence type="ECO:0000313" key="4">
    <source>
        <dbReference type="Proteomes" id="UP001497514"/>
    </source>
</evidence>